<dbReference type="EMBL" id="REGN01001705">
    <property type="protein sequence ID" value="RNA33073.1"/>
    <property type="molecule type" value="Genomic_DNA"/>
</dbReference>
<keyword evidence="2" id="KW-1185">Reference proteome</keyword>
<comment type="caution">
    <text evidence="1">The sequence shown here is derived from an EMBL/GenBank/DDBJ whole genome shotgun (WGS) entry which is preliminary data.</text>
</comment>
<gene>
    <name evidence="1" type="ORF">BpHYR1_024703</name>
</gene>
<accession>A0A3M7SB82</accession>
<sequence length="66" mass="7282">MGKGTIDFLESNGYGSNILSLNEQLNLATPGLWTQLSIIGFKSLEENVAKSSHNDSIETKSEFRHL</sequence>
<evidence type="ECO:0000313" key="1">
    <source>
        <dbReference type="EMBL" id="RNA33073.1"/>
    </source>
</evidence>
<protein>
    <submittedName>
        <fullName evidence="1">Uncharacterized protein</fullName>
    </submittedName>
</protein>
<organism evidence="1 2">
    <name type="scientific">Brachionus plicatilis</name>
    <name type="common">Marine rotifer</name>
    <name type="synonym">Brachionus muelleri</name>
    <dbReference type="NCBI Taxonomy" id="10195"/>
    <lineage>
        <taxon>Eukaryota</taxon>
        <taxon>Metazoa</taxon>
        <taxon>Spiralia</taxon>
        <taxon>Gnathifera</taxon>
        <taxon>Rotifera</taxon>
        <taxon>Eurotatoria</taxon>
        <taxon>Monogononta</taxon>
        <taxon>Pseudotrocha</taxon>
        <taxon>Ploima</taxon>
        <taxon>Brachionidae</taxon>
        <taxon>Brachionus</taxon>
    </lineage>
</organism>
<evidence type="ECO:0000313" key="2">
    <source>
        <dbReference type="Proteomes" id="UP000276133"/>
    </source>
</evidence>
<reference evidence="1 2" key="1">
    <citation type="journal article" date="2018" name="Sci. Rep.">
        <title>Genomic signatures of local adaptation to the degree of environmental predictability in rotifers.</title>
        <authorList>
            <person name="Franch-Gras L."/>
            <person name="Hahn C."/>
            <person name="Garcia-Roger E.M."/>
            <person name="Carmona M.J."/>
            <person name="Serra M."/>
            <person name="Gomez A."/>
        </authorList>
    </citation>
    <scope>NUCLEOTIDE SEQUENCE [LARGE SCALE GENOMIC DNA]</scope>
    <source>
        <strain evidence="1">HYR1</strain>
    </source>
</reference>
<dbReference type="Proteomes" id="UP000276133">
    <property type="component" value="Unassembled WGS sequence"/>
</dbReference>
<proteinExistence type="predicted"/>
<dbReference type="AlphaFoldDB" id="A0A3M7SB82"/>
<name>A0A3M7SB82_BRAPC</name>